<evidence type="ECO:0000256" key="1">
    <source>
        <dbReference type="ARBA" id="ARBA00004300"/>
    </source>
</evidence>
<proteinExistence type="inferred from homology"/>
<accession>A0A0C3NTM1</accession>
<evidence type="ECO:0000256" key="13">
    <source>
        <dbReference type="ARBA" id="ARBA00093507"/>
    </source>
</evidence>
<keyword evidence="8" id="KW-0007">Acetylation</keyword>
<evidence type="ECO:0000256" key="4">
    <source>
        <dbReference type="ARBA" id="ARBA00022490"/>
    </source>
</evidence>
<keyword evidence="5" id="KW-1017">Isopeptide bond</keyword>
<evidence type="ECO:0000313" key="16">
    <source>
        <dbReference type="Proteomes" id="UP000053257"/>
    </source>
</evidence>
<evidence type="ECO:0000256" key="3">
    <source>
        <dbReference type="ARBA" id="ARBA00004657"/>
    </source>
</evidence>
<keyword evidence="16" id="KW-1185">Reference proteome</keyword>
<evidence type="ECO:0000256" key="6">
    <source>
        <dbReference type="ARBA" id="ARBA00022553"/>
    </source>
</evidence>
<dbReference type="EMBL" id="KN840477">
    <property type="protein sequence ID" value="KIP08624.1"/>
    <property type="molecule type" value="Genomic_DNA"/>
</dbReference>
<gene>
    <name evidence="15" type="ORF">PHLGIDRAFT_508233</name>
</gene>
<dbReference type="InterPro" id="IPR008603">
    <property type="entry name" value="DCTN4"/>
</dbReference>
<evidence type="ECO:0000256" key="11">
    <source>
        <dbReference type="ARBA" id="ARBA00034776"/>
    </source>
</evidence>
<dbReference type="GO" id="GO:0001725">
    <property type="term" value="C:stress fiber"/>
    <property type="evidence" value="ECO:0007669"/>
    <property type="project" value="UniProtKB-SubCell"/>
</dbReference>
<name>A0A0C3NTM1_PHLG1</name>
<evidence type="ECO:0000256" key="9">
    <source>
        <dbReference type="ARBA" id="ARBA00023054"/>
    </source>
</evidence>
<evidence type="ECO:0000256" key="10">
    <source>
        <dbReference type="ARBA" id="ARBA00023212"/>
    </source>
</evidence>
<comment type="similarity">
    <text evidence="11">Belongs to the dynactin subunit 4 family.</text>
</comment>
<keyword evidence="6" id="KW-0597">Phosphoprotein</keyword>
<protein>
    <recommendedName>
        <fullName evidence="12">Dynactin subunit 4</fullName>
    </recommendedName>
</protein>
<feature type="region of interest" description="Disordered" evidence="14">
    <location>
        <begin position="509"/>
        <end position="531"/>
    </location>
</feature>
<dbReference type="PANTHER" id="PTHR13034:SF2">
    <property type="entry name" value="DYNACTIN SUBUNIT 4"/>
    <property type="match status" value="1"/>
</dbReference>
<evidence type="ECO:0000313" key="15">
    <source>
        <dbReference type="EMBL" id="KIP08624.1"/>
    </source>
</evidence>
<dbReference type="AlphaFoldDB" id="A0A0C3NTM1"/>
<dbReference type="GO" id="GO:0005869">
    <property type="term" value="C:dynactin complex"/>
    <property type="evidence" value="ECO:0007669"/>
    <property type="project" value="InterPro"/>
</dbReference>
<dbReference type="OrthoDB" id="283815at2759"/>
<organism evidence="15 16">
    <name type="scientific">Phlebiopsis gigantea (strain 11061_1 CR5-6)</name>
    <name type="common">White-rot fungus</name>
    <name type="synonym">Peniophora gigantea</name>
    <dbReference type="NCBI Taxonomy" id="745531"/>
    <lineage>
        <taxon>Eukaryota</taxon>
        <taxon>Fungi</taxon>
        <taxon>Dikarya</taxon>
        <taxon>Basidiomycota</taxon>
        <taxon>Agaricomycotina</taxon>
        <taxon>Agaricomycetes</taxon>
        <taxon>Polyporales</taxon>
        <taxon>Phanerochaetaceae</taxon>
        <taxon>Phlebiopsis</taxon>
    </lineage>
</organism>
<reference evidence="15 16" key="1">
    <citation type="journal article" date="2014" name="PLoS Genet.">
        <title>Analysis of the Phlebiopsis gigantea genome, transcriptome and secretome provides insight into its pioneer colonization strategies of wood.</title>
        <authorList>
            <person name="Hori C."/>
            <person name="Ishida T."/>
            <person name="Igarashi K."/>
            <person name="Samejima M."/>
            <person name="Suzuki H."/>
            <person name="Master E."/>
            <person name="Ferreira P."/>
            <person name="Ruiz-Duenas F.J."/>
            <person name="Held B."/>
            <person name="Canessa P."/>
            <person name="Larrondo L.F."/>
            <person name="Schmoll M."/>
            <person name="Druzhinina I.S."/>
            <person name="Kubicek C.P."/>
            <person name="Gaskell J.A."/>
            <person name="Kersten P."/>
            <person name="St John F."/>
            <person name="Glasner J."/>
            <person name="Sabat G."/>
            <person name="Splinter BonDurant S."/>
            <person name="Syed K."/>
            <person name="Yadav J."/>
            <person name="Mgbeahuruike A.C."/>
            <person name="Kovalchuk A."/>
            <person name="Asiegbu F.O."/>
            <person name="Lackner G."/>
            <person name="Hoffmeister D."/>
            <person name="Rencoret J."/>
            <person name="Gutierrez A."/>
            <person name="Sun H."/>
            <person name="Lindquist E."/>
            <person name="Barry K."/>
            <person name="Riley R."/>
            <person name="Grigoriev I.V."/>
            <person name="Henrissat B."/>
            <person name="Kues U."/>
            <person name="Berka R.M."/>
            <person name="Martinez A.T."/>
            <person name="Covert S.F."/>
            <person name="Blanchette R.A."/>
            <person name="Cullen D."/>
        </authorList>
    </citation>
    <scope>NUCLEOTIDE SEQUENCE [LARGE SCALE GENOMIC DNA]</scope>
    <source>
        <strain evidence="15 16">11061_1 CR5-6</strain>
    </source>
</reference>
<keyword evidence="4" id="KW-0963">Cytoplasm</keyword>
<dbReference type="PANTHER" id="PTHR13034">
    <property type="entry name" value="DYNACTIN P62 SUBUNIT"/>
    <property type="match status" value="1"/>
</dbReference>
<evidence type="ECO:0000256" key="5">
    <source>
        <dbReference type="ARBA" id="ARBA00022499"/>
    </source>
</evidence>
<comment type="subcellular location">
    <subcellularLocation>
        <location evidence="1">Cytoplasm</location>
        <location evidence="1">Cytoskeleton</location>
        <location evidence="1">Microtubule organizing center</location>
        <location evidence="1">Centrosome</location>
    </subcellularLocation>
    <subcellularLocation>
        <location evidence="2">Cytoplasm</location>
        <location evidence="2">Cytoskeleton</location>
        <location evidence="2">Stress fiber</location>
    </subcellularLocation>
    <subcellularLocation>
        <location evidence="3">Cytoplasm</location>
        <location evidence="3">Myofibril</location>
    </subcellularLocation>
</comment>
<sequence length="557" mass="61315">MSPTLEYYCPCQSSTPHPPQPNLPSSSYSFHALHNLYFCEECDAIRCNHCVMVEVSGYYCPNCLFEVPSASVRAEKNRCRSCARNCFMCPCCSNTLTVVPSDPPDDGDGRPPPIISATGEPPFFLYCNHCRWDSAEVGITFEKPTGLAAQLQKFEDSAPEALEFERLKEHFEPYLRASPSTSGHGLGHSHSTHINPITAAASSALARDIPGVARYTPHISARSRSGRDKNSNRHEVPDYRARVEIGSTGLNLGGGAESDVDFVRHLETVEEMATLEQRWGNSWIISPRASDLKPVRIPLHSKKSKRCPSCRHILIKPEQKAQSVRYKIKLVAANYLPAISISLPHMQAALAMLRRSGRAGAEPQDGTMLAGKTYPFHLSFTNPLYDPIQVRLHVQRALPPTSPNAPPDAEKARRPPFAVTLPSAAFPIAAFAEAWEYDDDEDMFGIDDDDFDGRGGGGAGRDARGKSRTVGVLERRANVTVVGGEVMISKEARGDVKFNMLVSYTYRSDDPDPADELGTPSRTQAQNRQPEMKTFSFYTVVDLGTIIVRDASGNDTE</sequence>
<dbReference type="HOGENOM" id="CLU_023311_0_0_1"/>
<keyword evidence="9" id="KW-0175">Coiled coil</keyword>
<evidence type="ECO:0000256" key="7">
    <source>
        <dbReference type="ARBA" id="ARBA00022843"/>
    </source>
</evidence>
<feature type="compositionally biased region" description="Polar residues" evidence="14">
    <location>
        <begin position="520"/>
        <end position="529"/>
    </location>
</feature>
<keyword evidence="10" id="KW-0206">Cytoskeleton</keyword>
<evidence type="ECO:0000256" key="2">
    <source>
        <dbReference type="ARBA" id="ARBA00004529"/>
    </source>
</evidence>
<dbReference type="Proteomes" id="UP000053257">
    <property type="component" value="Unassembled WGS sequence"/>
</dbReference>
<keyword evidence="7" id="KW-0832">Ubl conjugation</keyword>
<dbReference type="Pfam" id="PF05502">
    <property type="entry name" value="Dynactin_p62"/>
    <property type="match status" value="2"/>
</dbReference>
<comment type="subunit">
    <text evidence="13">Subunit of dynactin, a multiprotein complex part of a tripartite complex with dynein and a adapter, such as BICDL1, BICD2 or HOOK3. The dynactin complex is built around ACTR1A/ACTB filament and consists of an actin-related filament composed of a shoulder domain, a pointed end and a barbed end. Its length is defined by its flexible shoulder domain. The soulder is composed of 2 DCTN1 subunits, 4 DCTN2 and 2 DCTN3. The 4 DCNT2 (via N-terminus) bind the ACTR1A filament and act as molecular rulers to determine the length. The pointed end is important for binding dynein-dynactin cargo adapters. Consists of 4 subunits: ACTR10, DCNT4, DCTN5 and DCTN6. The barbed end is composed of a CAPZA1:CAPZB heterodimers, which binds ACTR1A/ACTB filament and dynactin and stabilizes dynactin. Interacts with ATP7B, but not ATP7A, in a copper-dependent manner. Interacts with ANK2; this interaction is required for localization at costameres. Interacts with N4BP2L1.</text>
</comment>
<evidence type="ECO:0000256" key="8">
    <source>
        <dbReference type="ARBA" id="ARBA00022990"/>
    </source>
</evidence>
<evidence type="ECO:0000256" key="14">
    <source>
        <dbReference type="SAM" id="MobiDB-lite"/>
    </source>
</evidence>
<dbReference type="STRING" id="745531.A0A0C3NTM1"/>
<evidence type="ECO:0000256" key="12">
    <source>
        <dbReference type="ARBA" id="ARBA00034864"/>
    </source>
</evidence>